<comment type="caution">
    <text evidence="1">The sequence shown here is derived from an EMBL/GenBank/DDBJ whole genome shotgun (WGS) entry which is preliminary data.</text>
</comment>
<gene>
    <name evidence="1" type="ORF">AXFE_20200</name>
</gene>
<protein>
    <submittedName>
        <fullName evidence="1">Uncharacterized protein</fullName>
    </submittedName>
</protein>
<accession>A0A0D8HH52</accession>
<sequence length="55" mass="6401">MAIVTLIEKVTRLTETIWEKAMSHLKKEARHWATSTAFNFEELDEDISRAVRILA</sequence>
<dbReference type="AlphaFoldDB" id="A0A0D8HH52"/>
<proteinExistence type="predicted"/>
<dbReference type="STRING" id="1280514.AXFE_20200"/>
<dbReference type="Proteomes" id="UP000032360">
    <property type="component" value="Unassembled WGS sequence"/>
</dbReference>
<organism evidence="1 2">
    <name type="scientific">Acidithrix ferrooxidans</name>
    <dbReference type="NCBI Taxonomy" id="1280514"/>
    <lineage>
        <taxon>Bacteria</taxon>
        <taxon>Bacillati</taxon>
        <taxon>Actinomycetota</taxon>
        <taxon>Acidimicrobiia</taxon>
        <taxon>Acidimicrobiales</taxon>
        <taxon>Acidimicrobiaceae</taxon>
        <taxon>Acidithrix</taxon>
    </lineage>
</organism>
<evidence type="ECO:0000313" key="1">
    <source>
        <dbReference type="EMBL" id="KJF17107.1"/>
    </source>
</evidence>
<evidence type="ECO:0000313" key="2">
    <source>
        <dbReference type="Proteomes" id="UP000032360"/>
    </source>
</evidence>
<dbReference type="EMBL" id="JXYS01000065">
    <property type="protein sequence ID" value="KJF17107.1"/>
    <property type="molecule type" value="Genomic_DNA"/>
</dbReference>
<keyword evidence="2" id="KW-1185">Reference proteome</keyword>
<name>A0A0D8HH52_9ACTN</name>
<reference evidence="1 2" key="1">
    <citation type="submission" date="2015-01" db="EMBL/GenBank/DDBJ databases">
        <title>Draft genome of the acidophilic iron oxidizer Acidithrix ferrooxidans strain Py-F3.</title>
        <authorList>
            <person name="Poehlein A."/>
            <person name="Eisen S."/>
            <person name="Schloemann M."/>
            <person name="Johnson B.D."/>
            <person name="Daniel R."/>
            <person name="Muehling M."/>
        </authorList>
    </citation>
    <scope>NUCLEOTIDE SEQUENCE [LARGE SCALE GENOMIC DNA]</scope>
    <source>
        <strain evidence="1 2">Py-F3</strain>
    </source>
</reference>